<protein>
    <submittedName>
        <fullName evidence="2">RNA recognition motif</fullName>
    </submittedName>
</protein>
<dbReference type="Pfam" id="PF00076">
    <property type="entry name" value="RRM_1"/>
    <property type="match status" value="1"/>
</dbReference>
<evidence type="ECO:0000313" key="3">
    <source>
        <dbReference type="EnsemblPlants" id="KEH27791"/>
    </source>
</evidence>
<dbReference type="PANTHER" id="PTHR32343">
    <property type="entry name" value="SERINE/ARGININE-RICH SPLICING FACTOR"/>
    <property type="match status" value="1"/>
</dbReference>
<dbReference type="InterPro" id="IPR035979">
    <property type="entry name" value="RBD_domain_sf"/>
</dbReference>
<reference evidence="2 4" key="1">
    <citation type="journal article" date="2011" name="Nature">
        <title>The Medicago genome provides insight into the evolution of rhizobial symbioses.</title>
        <authorList>
            <person name="Young N.D."/>
            <person name="Debelle F."/>
            <person name="Oldroyd G.E."/>
            <person name="Geurts R."/>
            <person name="Cannon S.B."/>
            <person name="Udvardi M.K."/>
            <person name="Benedito V.A."/>
            <person name="Mayer K.F."/>
            <person name="Gouzy J."/>
            <person name="Schoof H."/>
            <person name="Van de Peer Y."/>
            <person name="Proost S."/>
            <person name="Cook D.R."/>
            <person name="Meyers B.C."/>
            <person name="Spannagl M."/>
            <person name="Cheung F."/>
            <person name="De Mita S."/>
            <person name="Krishnakumar V."/>
            <person name="Gundlach H."/>
            <person name="Zhou S."/>
            <person name="Mudge J."/>
            <person name="Bharti A.K."/>
            <person name="Murray J.D."/>
            <person name="Naoumkina M.A."/>
            <person name="Rosen B."/>
            <person name="Silverstein K.A."/>
            <person name="Tang H."/>
            <person name="Rombauts S."/>
            <person name="Zhao P.X."/>
            <person name="Zhou P."/>
            <person name="Barbe V."/>
            <person name="Bardou P."/>
            <person name="Bechner M."/>
            <person name="Bellec A."/>
            <person name="Berger A."/>
            <person name="Berges H."/>
            <person name="Bidwell S."/>
            <person name="Bisseling T."/>
            <person name="Choisne N."/>
            <person name="Couloux A."/>
            <person name="Denny R."/>
            <person name="Deshpande S."/>
            <person name="Dai X."/>
            <person name="Doyle J.J."/>
            <person name="Dudez A.M."/>
            <person name="Farmer A.D."/>
            <person name="Fouteau S."/>
            <person name="Franken C."/>
            <person name="Gibelin C."/>
            <person name="Gish J."/>
            <person name="Goldstein S."/>
            <person name="Gonzalez A.J."/>
            <person name="Green P.J."/>
            <person name="Hallab A."/>
            <person name="Hartog M."/>
            <person name="Hua A."/>
            <person name="Humphray S.J."/>
            <person name="Jeong D.H."/>
            <person name="Jing Y."/>
            <person name="Jocker A."/>
            <person name="Kenton S.M."/>
            <person name="Kim D.J."/>
            <person name="Klee K."/>
            <person name="Lai H."/>
            <person name="Lang C."/>
            <person name="Lin S."/>
            <person name="Macmil S.L."/>
            <person name="Magdelenat G."/>
            <person name="Matthews L."/>
            <person name="McCorrison J."/>
            <person name="Monaghan E.L."/>
            <person name="Mun J.H."/>
            <person name="Najar F.Z."/>
            <person name="Nicholson C."/>
            <person name="Noirot C."/>
            <person name="O'Bleness M."/>
            <person name="Paule C.R."/>
            <person name="Poulain J."/>
            <person name="Prion F."/>
            <person name="Qin B."/>
            <person name="Qu C."/>
            <person name="Retzel E.F."/>
            <person name="Riddle C."/>
            <person name="Sallet E."/>
            <person name="Samain S."/>
            <person name="Samson N."/>
            <person name="Sanders I."/>
            <person name="Saurat O."/>
            <person name="Scarpelli C."/>
            <person name="Schiex T."/>
            <person name="Segurens B."/>
            <person name="Severin A.J."/>
            <person name="Sherrier D.J."/>
            <person name="Shi R."/>
            <person name="Sims S."/>
            <person name="Singer S.R."/>
            <person name="Sinharoy S."/>
            <person name="Sterck L."/>
            <person name="Viollet A."/>
            <person name="Wang B.B."/>
            <person name="Wang K."/>
            <person name="Wang M."/>
            <person name="Wang X."/>
            <person name="Warfsmann J."/>
            <person name="Weissenbach J."/>
            <person name="White D.D."/>
            <person name="White J.D."/>
            <person name="Wiley G.B."/>
            <person name="Wincker P."/>
            <person name="Xing Y."/>
            <person name="Yang L."/>
            <person name="Yao Z."/>
            <person name="Ying F."/>
            <person name="Zhai J."/>
            <person name="Zhou L."/>
            <person name="Zuber A."/>
            <person name="Denarie J."/>
            <person name="Dixon R.A."/>
            <person name="May G.D."/>
            <person name="Schwartz D.C."/>
            <person name="Rogers J."/>
            <person name="Quetier F."/>
            <person name="Town C.D."/>
            <person name="Roe B.A."/>
        </authorList>
    </citation>
    <scope>NUCLEOTIDE SEQUENCE [LARGE SCALE GENOMIC DNA]</scope>
    <source>
        <strain evidence="2">A17</strain>
        <strain evidence="3 4">cv. Jemalong A17</strain>
    </source>
</reference>
<proteinExistence type="predicted"/>
<dbReference type="SUPFAM" id="SSF54928">
    <property type="entry name" value="RNA-binding domain, RBD"/>
    <property type="match status" value="1"/>
</dbReference>
<dbReference type="EnsemblPlants" id="KEH27791">
    <property type="protein sequence ID" value="KEH27791"/>
    <property type="gene ID" value="MTR_5g038107"/>
</dbReference>
<reference evidence="2 4" key="2">
    <citation type="journal article" date="2014" name="BMC Genomics">
        <title>An improved genome release (version Mt4.0) for the model legume Medicago truncatula.</title>
        <authorList>
            <person name="Tang H."/>
            <person name="Krishnakumar V."/>
            <person name="Bidwell S."/>
            <person name="Rosen B."/>
            <person name="Chan A."/>
            <person name="Zhou S."/>
            <person name="Gentzbittel L."/>
            <person name="Childs K.L."/>
            <person name="Yandell M."/>
            <person name="Gundlach H."/>
            <person name="Mayer K.F."/>
            <person name="Schwartz D.C."/>
            <person name="Town C.D."/>
        </authorList>
    </citation>
    <scope>GENOME REANNOTATION</scope>
    <source>
        <strain evidence="2">A17</strain>
        <strain evidence="3 4">cv. Jemalong A17</strain>
    </source>
</reference>
<dbReference type="Gene3D" id="3.30.70.330">
    <property type="match status" value="1"/>
</dbReference>
<dbReference type="InterPro" id="IPR000504">
    <property type="entry name" value="RRM_dom"/>
</dbReference>
<dbReference type="GO" id="GO:0003723">
    <property type="term" value="F:RNA binding"/>
    <property type="evidence" value="ECO:0007669"/>
    <property type="project" value="InterPro"/>
</dbReference>
<reference evidence="3" key="3">
    <citation type="submission" date="2015-04" db="UniProtKB">
        <authorList>
            <consortium name="EnsemblPlants"/>
        </authorList>
    </citation>
    <scope>IDENTIFICATION</scope>
    <source>
        <strain evidence="3">cv. Jemalong A17</strain>
    </source>
</reference>
<accession>A0A072UED5</accession>
<dbReference type="Proteomes" id="UP000002051">
    <property type="component" value="Chromosome 5"/>
</dbReference>
<dbReference type="HOGENOM" id="CLU_1952003_0_0_1"/>
<sequence>MSIKTVKVINVSLGAAKRDILEFFTFCGDIAYVELRSHDEGSQTAYVTFKDTHGAETAVLLSEVLLPEKQRFDSSHSTMVQIDSMSLLTYAMRLGKIMSLDVDTKRTGVAFHDPRLITQPLPRIYEYNF</sequence>
<name>A0A072UED5_MEDTR</name>
<keyword evidence="4" id="KW-1185">Reference proteome</keyword>
<dbReference type="PANTHER" id="PTHR32343:SF37">
    <property type="entry name" value="BINDING PARTNER OF ACD11 1"/>
    <property type="match status" value="1"/>
</dbReference>
<dbReference type="InterPro" id="IPR012677">
    <property type="entry name" value="Nucleotide-bd_a/b_plait_sf"/>
</dbReference>
<dbReference type="EMBL" id="CM001221">
    <property type="protein sequence ID" value="KEH27791.1"/>
    <property type="molecule type" value="Genomic_DNA"/>
</dbReference>
<evidence type="ECO:0000313" key="2">
    <source>
        <dbReference type="EMBL" id="KEH27791.1"/>
    </source>
</evidence>
<evidence type="ECO:0000259" key="1">
    <source>
        <dbReference type="Pfam" id="PF00076"/>
    </source>
</evidence>
<dbReference type="AlphaFoldDB" id="A0A072UED5"/>
<organism evidence="2 4">
    <name type="scientific">Medicago truncatula</name>
    <name type="common">Barrel medic</name>
    <name type="synonym">Medicago tribuloides</name>
    <dbReference type="NCBI Taxonomy" id="3880"/>
    <lineage>
        <taxon>Eukaryota</taxon>
        <taxon>Viridiplantae</taxon>
        <taxon>Streptophyta</taxon>
        <taxon>Embryophyta</taxon>
        <taxon>Tracheophyta</taxon>
        <taxon>Spermatophyta</taxon>
        <taxon>Magnoliopsida</taxon>
        <taxon>eudicotyledons</taxon>
        <taxon>Gunneridae</taxon>
        <taxon>Pentapetalae</taxon>
        <taxon>rosids</taxon>
        <taxon>fabids</taxon>
        <taxon>Fabales</taxon>
        <taxon>Fabaceae</taxon>
        <taxon>Papilionoideae</taxon>
        <taxon>50 kb inversion clade</taxon>
        <taxon>NPAAA clade</taxon>
        <taxon>Hologalegina</taxon>
        <taxon>IRL clade</taxon>
        <taxon>Trifolieae</taxon>
        <taxon>Medicago</taxon>
    </lineage>
</organism>
<gene>
    <name evidence="2" type="ordered locus">MTR_5g038107</name>
</gene>
<evidence type="ECO:0000313" key="4">
    <source>
        <dbReference type="Proteomes" id="UP000002051"/>
    </source>
</evidence>
<feature type="domain" description="RRM" evidence="1">
    <location>
        <begin position="8"/>
        <end position="59"/>
    </location>
</feature>